<keyword evidence="3" id="KW-0460">Magnesium</keyword>
<dbReference type="PIRSF" id="PIRSF015582">
    <property type="entry name" value="Cit_lyase_B"/>
    <property type="match status" value="1"/>
</dbReference>
<evidence type="ECO:0000256" key="2">
    <source>
        <dbReference type="ARBA" id="ARBA00022723"/>
    </source>
</evidence>
<keyword evidence="2" id="KW-0479">Metal-binding</keyword>
<evidence type="ECO:0000259" key="4">
    <source>
        <dbReference type="Pfam" id="PF03328"/>
    </source>
</evidence>
<evidence type="ECO:0000256" key="3">
    <source>
        <dbReference type="ARBA" id="ARBA00022842"/>
    </source>
</evidence>
<sequence>MHPLRSLLFAPGNHPRKVEKVFQVGADVVILDLEDAVAITEKPATRATIVDALKKQRRGLGYVRVNSLDTEFAWGDFAGVVGAWVDGIVLPKVETADQLQTADWLLAQLERENGMEIGSIDLLPIIETGLGLHNIEAITMAGTRLKRVSFGAGDFTRDMNLVWTGPEQELAYARGRIVLASRAAGIEPPIDSVFIDLKDREHLELSTQKALEFGFQGKLCIHPDQVNLVNDVFTPDVAEVTRAKRIIAAFEEAEAAGSASIQVDGYFVDYPIVEKARRVLEISKRIRAAG</sequence>
<dbReference type="AlphaFoldDB" id="A0A381WEK7"/>
<name>A0A381WEK7_9ZZZZ</name>
<feature type="domain" description="HpcH/HpaI aldolase/citrate lyase" evidence="4">
    <location>
        <begin position="5"/>
        <end position="223"/>
    </location>
</feature>
<dbReference type="InterPro" id="IPR015813">
    <property type="entry name" value="Pyrv/PenolPyrv_kinase-like_dom"/>
</dbReference>
<dbReference type="InterPro" id="IPR040442">
    <property type="entry name" value="Pyrv_kinase-like_dom_sf"/>
</dbReference>
<gene>
    <name evidence="5" type="ORF">METZ01_LOCUS103207</name>
</gene>
<dbReference type="PANTHER" id="PTHR32308:SF0">
    <property type="entry name" value="HPCH_HPAI ALDOLASE_CITRATE LYASE DOMAIN-CONTAINING PROTEIN"/>
    <property type="match status" value="1"/>
</dbReference>
<dbReference type="GO" id="GO:0003824">
    <property type="term" value="F:catalytic activity"/>
    <property type="evidence" value="ECO:0007669"/>
    <property type="project" value="InterPro"/>
</dbReference>
<comment type="cofactor">
    <cofactor evidence="1">
        <name>Mg(2+)</name>
        <dbReference type="ChEBI" id="CHEBI:18420"/>
    </cofactor>
</comment>
<dbReference type="Pfam" id="PF03328">
    <property type="entry name" value="HpcH_HpaI"/>
    <property type="match status" value="1"/>
</dbReference>
<protein>
    <recommendedName>
        <fullName evidence="4">HpcH/HpaI aldolase/citrate lyase domain-containing protein</fullName>
    </recommendedName>
</protein>
<dbReference type="GO" id="GO:0006107">
    <property type="term" value="P:oxaloacetate metabolic process"/>
    <property type="evidence" value="ECO:0007669"/>
    <property type="project" value="TreeGrafter"/>
</dbReference>
<dbReference type="GO" id="GO:0000287">
    <property type="term" value="F:magnesium ion binding"/>
    <property type="evidence" value="ECO:0007669"/>
    <property type="project" value="TreeGrafter"/>
</dbReference>
<dbReference type="Gene3D" id="3.20.20.60">
    <property type="entry name" value="Phosphoenolpyruvate-binding domains"/>
    <property type="match status" value="1"/>
</dbReference>
<dbReference type="PANTHER" id="PTHR32308">
    <property type="entry name" value="LYASE BETA SUBUNIT, PUTATIVE (AFU_ORTHOLOGUE AFUA_4G13030)-RELATED"/>
    <property type="match status" value="1"/>
</dbReference>
<evidence type="ECO:0000313" key="5">
    <source>
        <dbReference type="EMBL" id="SVA50353.1"/>
    </source>
</evidence>
<accession>A0A381WEK7</accession>
<evidence type="ECO:0000256" key="1">
    <source>
        <dbReference type="ARBA" id="ARBA00001946"/>
    </source>
</evidence>
<organism evidence="5">
    <name type="scientific">marine metagenome</name>
    <dbReference type="NCBI Taxonomy" id="408172"/>
    <lineage>
        <taxon>unclassified sequences</taxon>
        <taxon>metagenomes</taxon>
        <taxon>ecological metagenomes</taxon>
    </lineage>
</organism>
<reference evidence="5" key="1">
    <citation type="submission" date="2018-05" db="EMBL/GenBank/DDBJ databases">
        <authorList>
            <person name="Lanie J.A."/>
            <person name="Ng W.-L."/>
            <person name="Kazmierczak K.M."/>
            <person name="Andrzejewski T.M."/>
            <person name="Davidsen T.M."/>
            <person name="Wayne K.J."/>
            <person name="Tettelin H."/>
            <person name="Glass J.I."/>
            <person name="Rusch D."/>
            <person name="Podicherti R."/>
            <person name="Tsui H.-C.T."/>
            <person name="Winkler M.E."/>
        </authorList>
    </citation>
    <scope>NUCLEOTIDE SEQUENCE</scope>
</reference>
<dbReference type="EMBL" id="UINC01011404">
    <property type="protein sequence ID" value="SVA50353.1"/>
    <property type="molecule type" value="Genomic_DNA"/>
</dbReference>
<dbReference type="InterPro" id="IPR005000">
    <property type="entry name" value="Aldolase/citrate-lyase_domain"/>
</dbReference>
<dbReference type="InterPro" id="IPR011206">
    <property type="entry name" value="Citrate_lyase_beta/mcl1/mcl2"/>
</dbReference>
<proteinExistence type="predicted"/>
<dbReference type="SUPFAM" id="SSF51621">
    <property type="entry name" value="Phosphoenolpyruvate/pyruvate domain"/>
    <property type="match status" value="1"/>
</dbReference>